<feature type="transmembrane region" description="Helical" evidence="1">
    <location>
        <begin position="246"/>
        <end position="274"/>
    </location>
</feature>
<feature type="transmembrane region" description="Helical" evidence="1">
    <location>
        <begin position="94"/>
        <end position="117"/>
    </location>
</feature>
<feature type="transmembrane region" description="Helical" evidence="1">
    <location>
        <begin position="45"/>
        <end position="63"/>
    </location>
</feature>
<dbReference type="PANTHER" id="PTHR30199">
    <property type="entry name" value="MFS FAMILY TRANSPORTER, PREDICTED SUBSTRATE BENZOATE"/>
    <property type="match status" value="1"/>
</dbReference>
<evidence type="ECO:0000313" key="2">
    <source>
        <dbReference type="EMBL" id="PQJ62312.1"/>
    </source>
</evidence>
<dbReference type="EMBL" id="MSCJ01000003">
    <property type="protein sequence ID" value="PQJ62312.1"/>
    <property type="molecule type" value="Genomic_DNA"/>
</dbReference>
<proteinExistence type="predicted"/>
<dbReference type="NCBIfam" id="TIGR00843">
    <property type="entry name" value="benE"/>
    <property type="match status" value="1"/>
</dbReference>
<feature type="transmembrane region" description="Helical" evidence="1">
    <location>
        <begin position="211"/>
        <end position="234"/>
    </location>
</feature>
<accession>A0A2S7VKN4</accession>
<dbReference type="Pfam" id="PF03594">
    <property type="entry name" value="BenE"/>
    <property type="match status" value="1"/>
</dbReference>
<evidence type="ECO:0000313" key="3">
    <source>
        <dbReference type="Proteomes" id="UP000238730"/>
    </source>
</evidence>
<organism evidence="2 3">
    <name type="scientific">Photobacterium angustum</name>
    <dbReference type="NCBI Taxonomy" id="661"/>
    <lineage>
        <taxon>Bacteria</taxon>
        <taxon>Pseudomonadati</taxon>
        <taxon>Pseudomonadota</taxon>
        <taxon>Gammaproteobacteria</taxon>
        <taxon>Vibrionales</taxon>
        <taxon>Vibrionaceae</taxon>
        <taxon>Photobacterium</taxon>
    </lineage>
</organism>
<dbReference type="GO" id="GO:0005886">
    <property type="term" value="C:plasma membrane"/>
    <property type="evidence" value="ECO:0007669"/>
    <property type="project" value="TreeGrafter"/>
</dbReference>
<keyword evidence="1" id="KW-0812">Transmembrane</keyword>
<dbReference type="AlphaFoldDB" id="A0A2S7VKN4"/>
<feature type="transmembrane region" description="Helical" evidence="1">
    <location>
        <begin position="353"/>
        <end position="379"/>
    </location>
</feature>
<comment type="caution">
    <text evidence="2">The sequence shown here is derived from an EMBL/GenBank/DDBJ whole genome shotgun (WGS) entry which is preliminary data.</text>
</comment>
<protein>
    <submittedName>
        <fullName evidence="2">Benzoate transporter</fullName>
    </submittedName>
</protein>
<feature type="transmembrane region" description="Helical" evidence="1">
    <location>
        <begin position="294"/>
        <end position="315"/>
    </location>
</feature>
<sequence>MNDLRFNLSHISAGTIAVLVGYTSSVILVIHALTEMGLAQWQVNSWLFALGLIMGITTIAYSFYFKVPVLTAWSTPGAAFLITAVQGYSTTDVIGAFIVCGLLTFISGLIRPLALALQRIPSPITSALLCGVILPICLSGFTQIETHPFMFLVLFSVYIITKRFMARYSMLLTLLASVGIALYSNTLNTASIHMAMPTFYWLTPSFHFQPIINIAIPLYLITMLSQNIAGFAVLQNFQFKVPVRPVFLGTGLVNMIAAPCGIFTLNLAAISAAICMNDDIDGKHSDRYKAAICAGGFYMLVGIWASIVVAIFVSLPDGLADILASFALLTTLISCLFNAFSTDEYRESAILTLLITLSGIHLLGISSAIWGVGIGLCYFKLMQSRKAVLISGR</sequence>
<keyword evidence="1" id="KW-0472">Membrane</keyword>
<dbReference type="GO" id="GO:0042925">
    <property type="term" value="F:benzoate transmembrane transporter activity"/>
    <property type="evidence" value="ECO:0007669"/>
    <property type="project" value="InterPro"/>
</dbReference>
<feature type="transmembrane region" description="Helical" evidence="1">
    <location>
        <begin position="124"/>
        <end position="141"/>
    </location>
</feature>
<name>A0A2S7VKN4_PHOAN</name>
<feature type="transmembrane region" description="Helical" evidence="1">
    <location>
        <begin position="322"/>
        <end position="341"/>
    </location>
</feature>
<gene>
    <name evidence="2" type="ORF">BTO08_18910</name>
</gene>
<feature type="transmembrane region" description="Helical" evidence="1">
    <location>
        <begin position="171"/>
        <end position="191"/>
    </location>
</feature>
<keyword evidence="1" id="KW-1133">Transmembrane helix</keyword>
<reference evidence="2 3" key="1">
    <citation type="submission" date="2016-12" db="EMBL/GenBank/DDBJ databases">
        <title>Diversity of luminous bacteria.</title>
        <authorList>
            <person name="Yoshizawa S."/>
            <person name="Kogure K."/>
        </authorList>
    </citation>
    <scope>NUCLEOTIDE SEQUENCE [LARGE SCALE GENOMIC DNA]</scope>
    <source>
        <strain evidence="2 3">LC1-200</strain>
    </source>
</reference>
<dbReference type="Proteomes" id="UP000238730">
    <property type="component" value="Unassembled WGS sequence"/>
</dbReference>
<dbReference type="RefSeq" id="WP_105062126.1">
    <property type="nucleotide sequence ID" value="NZ_MSCJ01000003.1"/>
</dbReference>
<dbReference type="OrthoDB" id="9792424at2"/>
<evidence type="ECO:0000256" key="1">
    <source>
        <dbReference type="SAM" id="Phobius"/>
    </source>
</evidence>
<dbReference type="InterPro" id="IPR004711">
    <property type="entry name" value="Benzoate_Transporter"/>
</dbReference>
<feature type="transmembrane region" description="Helical" evidence="1">
    <location>
        <begin position="12"/>
        <end position="33"/>
    </location>
</feature>
<dbReference type="PANTHER" id="PTHR30199:SF0">
    <property type="entry name" value="INNER MEMBRANE PROTEIN YDCO"/>
    <property type="match status" value="1"/>
</dbReference>